<dbReference type="OrthoDB" id="416777at2759"/>
<dbReference type="AlphaFoldDB" id="A0A2R5GFA0"/>
<dbReference type="GO" id="GO:0006400">
    <property type="term" value="P:tRNA modification"/>
    <property type="evidence" value="ECO:0007669"/>
    <property type="project" value="TreeGrafter"/>
</dbReference>
<proteinExistence type="inferred from homology"/>
<dbReference type="Proteomes" id="UP000241890">
    <property type="component" value="Unassembled WGS sequence"/>
</dbReference>
<evidence type="ECO:0000256" key="2">
    <source>
        <dbReference type="SAM" id="MobiDB-lite"/>
    </source>
</evidence>
<protein>
    <recommendedName>
        <fullName evidence="1">Queuosine 5'-phosphate N-glycosylase/hydrolase</fullName>
        <ecNumber evidence="1">3.2.2.-</ecNumber>
    </recommendedName>
    <alternativeName>
        <fullName evidence="1">Queuosine-nucleotide N-glycosylase/hydrolase</fullName>
    </alternativeName>
</protein>
<comment type="caution">
    <text evidence="3">The sequence shown here is derived from an EMBL/GenBank/DDBJ whole genome shotgun (WGS) entry which is preliminary data.</text>
</comment>
<dbReference type="EC" id="3.2.2.-" evidence="1"/>
<comment type="function">
    <text evidence="1">Catalyzes the hydrolysis of queuosine 5'-phosphate, releasing the nucleobase queuine (q). Is required for salvage of queuine from exogenous queuosine (Q) that is imported and then converted to queuosine 5'-phosphate intracellularly.</text>
</comment>
<accession>A0A2R5GFA0</accession>
<reference evidence="3 4" key="1">
    <citation type="submission" date="2017-12" db="EMBL/GenBank/DDBJ databases">
        <title>Sequencing, de novo assembly and annotation of complete genome of a new Thraustochytrid species, strain FCC1311.</title>
        <authorList>
            <person name="Sedici K."/>
            <person name="Godart F."/>
            <person name="Aiese Cigliano R."/>
            <person name="Sanseverino W."/>
            <person name="Barakat M."/>
            <person name="Ortet P."/>
            <person name="Marechal E."/>
            <person name="Cagnac O."/>
            <person name="Amato A."/>
        </authorList>
    </citation>
    <scope>NUCLEOTIDE SEQUENCE [LARGE SCALE GENOMIC DNA]</scope>
</reference>
<organism evidence="3 4">
    <name type="scientific">Hondaea fermentalgiana</name>
    <dbReference type="NCBI Taxonomy" id="2315210"/>
    <lineage>
        <taxon>Eukaryota</taxon>
        <taxon>Sar</taxon>
        <taxon>Stramenopiles</taxon>
        <taxon>Bigyra</taxon>
        <taxon>Labyrinthulomycetes</taxon>
        <taxon>Thraustochytrida</taxon>
        <taxon>Thraustochytriidae</taxon>
        <taxon>Hondaea</taxon>
    </lineage>
</organism>
<sequence>MAGETATTRVAAAVVAAAAAAAENDGSTPLVVRGHQLPLQFDGIEDEVNFLGVLSALDFGSGFARELEQAGQEGAPQRPFEEVVLFGVMHMYISGAAIDADGLRAVSAFGIEQHFGISSTVEEEALGGAIRASVPGPLKPLVDLMVKTLNSLGAKLVDLGSKSLGHFLVEKCREEGPDLDAAAAVQLLADTFGSVFEDRIPAQVAADAGAEGSLLLGRKAVRFLERVDDRFFEETAPGEQAESLRYLLKDIAAKLPVKVDAELISGMHALGLVFATDETEDPLEGTVVLDVSSPEDAAREQRVRAQAWMHAKALLAEPSIGEERITARQLDAFLRRSAEGHADGESETEEKEGKTEASKLELIVRGTNHY</sequence>
<name>A0A2R5GFA0_9STRA</name>
<evidence type="ECO:0000313" key="4">
    <source>
        <dbReference type="Proteomes" id="UP000241890"/>
    </source>
</evidence>
<evidence type="ECO:0000313" key="3">
    <source>
        <dbReference type="EMBL" id="GBG28999.1"/>
    </source>
</evidence>
<comment type="similarity">
    <text evidence="1">Belongs to the QNG1 protein family.</text>
</comment>
<dbReference type="GO" id="GO:0016787">
    <property type="term" value="F:hydrolase activity"/>
    <property type="evidence" value="ECO:0007669"/>
    <property type="project" value="UniProtKB-KW"/>
</dbReference>
<evidence type="ECO:0000256" key="1">
    <source>
        <dbReference type="RuleBase" id="RU365002"/>
    </source>
</evidence>
<comment type="catalytic activity">
    <reaction evidence="1">
        <text>queuosine 5'-phosphate + H2O = queuine + D-ribose 5-phosphate</text>
        <dbReference type="Rhea" id="RHEA:75387"/>
        <dbReference type="ChEBI" id="CHEBI:15377"/>
        <dbReference type="ChEBI" id="CHEBI:17433"/>
        <dbReference type="ChEBI" id="CHEBI:78346"/>
        <dbReference type="ChEBI" id="CHEBI:194371"/>
    </reaction>
    <physiologicalReaction direction="left-to-right" evidence="1">
        <dbReference type="Rhea" id="RHEA:75388"/>
    </physiologicalReaction>
</comment>
<feature type="region of interest" description="Disordered" evidence="2">
    <location>
        <begin position="339"/>
        <end position="370"/>
    </location>
</feature>
<keyword evidence="4" id="KW-1185">Reference proteome</keyword>
<gene>
    <name evidence="3" type="ORF">FCC1311_052202</name>
</gene>
<dbReference type="PANTHER" id="PTHR21314:SF1">
    <property type="entry name" value="QUEUOSINE SALVAGE PROTEIN"/>
    <property type="match status" value="1"/>
</dbReference>
<dbReference type="InParanoid" id="A0A2R5GFA0"/>
<dbReference type="PANTHER" id="PTHR21314">
    <property type="entry name" value="QUEUOSINE 5'-PHOSPHATE N-GLYCOSYLASE_HYDROLASE-RELATED"/>
    <property type="match status" value="1"/>
</dbReference>
<dbReference type="EMBL" id="BEYU01000052">
    <property type="protein sequence ID" value="GBG28999.1"/>
    <property type="molecule type" value="Genomic_DNA"/>
</dbReference>
<keyword evidence="1" id="KW-0378">Hydrolase</keyword>
<dbReference type="InterPro" id="IPR019438">
    <property type="entry name" value="Q_salvage"/>
</dbReference>